<dbReference type="Gene3D" id="1.20.5.3310">
    <property type="match status" value="1"/>
</dbReference>
<dbReference type="InterPro" id="IPR003369">
    <property type="entry name" value="TatA/B/E"/>
</dbReference>
<reference evidence="12 13" key="1">
    <citation type="journal article" date="2011" name="J. Bacteriol.">
        <title>Genome sequence of strain IMCC3088, a proteorhodopsin-containing marine bacterium belonging to the OM60/NOR5 clade.</title>
        <authorList>
            <person name="Jang Y."/>
            <person name="Oh H.M."/>
            <person name="Kang I."/>
            <person name="Lee K."/>
            <person name="Yang S.J."/>
            <person name="Cho J.C."/>
        </authorList>
    </citation>
    <scope>NUCLEOTIDE SEQUENCE [LARGE SCALE GENOMIC DNA]</scope>
    <source>
        <strain evidence="12 13">IMCC3088</strain>
    </source>
</reference>
<protein>
    <recommendedName>
        <fullName evidence="9">Sec-independent protein translocase protein TatB</fullName>
    </recommendedName>
</protein>
<evidence type="ECO:0000256" key="1">
    <source>
        <dbReference type="ARBA" id="ARBA00004167"/>
    </source>
</evidence>
<evidence type="ECO:0000256" key="2">
    <source>
        <dbReference type="ARBA" id="ARBA00022448"/>
    </source>
</evidence>
<evidence type="ECO:0000256" key="6">
    <source>
        <dbReference type="ARBA" id="ARBA00022989"/>
    </source>
</evidence>
<name>F3L0P6_9GAMM</name>
<dbReference type="AlphaFoldDB" id="F3L0P6"/>
<evidence type="ECO:0000256" key="5">
    <source>
        <dbReference type="ARBA" id="ARBA00022927"/>
    </source>
</evidence>
<comment type="caution">
    <text evidence="12">The sequence shown here is derived from an EMBL/GenBank/DDBJ whole genome shotgun (WGS) entry which is preliminary data.</text>
</comment>
<evidence type="ECO:0000256" key="7">
    <source>
        <dbReference type="ARBA" id="ARBA00023010"/>
    </source>
</evidence>
<organism evidence="12 13">
    <name type="scientific">Aequoribacter fuscus</name>
    <dbReference type="NCBI Taxonomy" id="2518989"/>
    <lineage>
        <taxon>Bacteria</taxon>
        <taxon>Pseudomonadati</taxon>
        <taxon>Pseudomonadota</taxon>
        <taxon>Gammaproteobacteria</taxon>
        <taxon>Cellvibrionales</taxon>
        <taxon>Halieaceae</taxon>
        <taxon>Aequoribacter</taxon>
    </lineage>
</organism>
<feature type="region of interest" description="Disordered" evidence="11">
    <location>
        <begin position="78"/>
        <end position="107"/>
    </location>
</feature>
<keyword evidence="3 9" id="KW-1003">Cell membrane</keyword>
<keyword evidence="10" id="KW-0175">Coiled coil</keyword>
<keyword evidence="5 9" id="KW-0653">Protein transport</keyword>
<evidence type="ECO:0000256" key="4">
    <source>
        <dbReference type="ARBA" id="ARBA00022692"/>
    </source>
</evidence>
<dbReference type="NCBIfam" id="TIGR01410">
    <property type="entry name" value="tatB"/>
    <property type="match status" value="1"/>
</dbReference>
<dbReference type="PRINTS" id="PR01506">
    <property type="entry name" value="TATBPROTEIN"/>
</dbReference>
<dbReference type="GO" id="GO:0043953">
    <property type="term" value="P:protein transport by the Tat complex"/>
    <property type="evidence" value="ECO:0007669"/>
    <property type="project" value="UniProtKB-UniRule"/>
</dbReference>
<evidence type="ECO:0000256" key="11">
    <source>
        <dbReference type="SAM" id="MobiDB-lite"/>
    </source>
</evidence>
<keyword evidence="8 9" id="KW-0472">Membrane</keyword>
<feature type="coiled-coil region" evidence="10">
    <location>
        <begin position="49"/>
        <end position="76"/>
    </location>
</feature>
<dbReference type="PANTHER" id="PTHR33162:SF1">
    <property type="entry name" value="SEC-INDEPENDENT PROTEIN TRANSLOCASE PROTEIN TATA, CHLOROPLASTIC"/>
    <property type="match status" value="1"/>
</dbReference>
<dbReference type="OrthoDB" id="9816005at2"/>
<keyword evidence="13" id="KW-1185">Reference proteome</keyword>
<dbReference type="RefSeq" id="WP_009575278.1">
    <property type="nucleotide sequence ID" value="NZ_AEIG01000024.1"/>
</dbReference>
<evidence type="ECO:0000256" key="9">
    <source>
        <dbReference type="HAMAP-Rule" id="MF_00237"/>
    </source>
</evidence>
<sequence length="107" mass="11795">MFDIGFAELLLIAVVALLVIGPERLPGAIKTASVWLGRLKRSYNDIKREVELELHNNEVMENLKRAQSEIEDTINVDLNASAPGDTKPAQPSVDPKQTAQRNTQADS</sequence>
<evidence type="ECO:0000256" key="3">
    <source>
        <dbReference type="ARBA" id="ARBA00022475"/>
    </source>
</evidence>
<dbReference type="EMBL" id="AEIG01000024">
    <property type="protein sequence ID" value="EGG30103.1"/>
    <property type="molecule type" value="Genomic_DNA"/>
</dbReference>
<keyword evidence="2 9" id="KW-0813">Transport</keyword>
<dbReference type="PANTHER" id="PTHR33162">
    <property type="entry name" value="SEC-INDEPENDENT PROTEIN TRANSLOCASE PROTEIN TATA, CHLOROPLASTIC"/>
    <property type="match status" value="1"/>
</dbReference>
<evidence type="ECO:0000313" key="12">
    <source>
        <dbReference type="EMBL" id="EGG30103.1"/>
    </source>
</evidence>
<dbReference type="Proteomes" id="UP000005615">
    <property type="component" value="Unassembled WGS sequence"/>
</dbReference>
<comment type="similarity">
    <text evidence="9">Belongs to the TatB family.</text>
</comment>
<proteinExistence type="inferred from homology"/>
<dbReference type="InterPro" id="IPR018448">
    <property type="entry name" value="TatB"/>
</dbReference>
<gene>
    <name evidence="9" type="primary">tatB</name>
    <name evidence="12" type="ORF">IMCC3088_988</name>
</gene>
<comment type="subcellular location">
    <subcellularLocation>
        <location evidence="9">Cell membrane</location>
        <topology evidence="9">Single-pass membrane protein</topology>
    </subcellularLocation>
    <subcellularLocation>
        <location evidence="1">Membrane</location>
        <topology evidence="1">Single-pass membrane protein</topology>
    </subcellularLocation>
</comment>
<comment type="function">
    <text evidence="9">Part of the twin-arginine translocation (Tat) system that transports large folded proteins containing a characteristic twin-arginine motif in their signal peptide across membranes. Together with TatC, TatB is part of a receptor directly interacting with Tat signal peptides. TatB may form an oligomeric binding site that transiently accommodates folded Tat precursor proteins before their translocation.</text>
</comment>
<dbReference type="Pfam" id="PF02416">
    <property type="entry name" value="TatA_B_E"/>
    <property type="match status" value="1"/>
</dbReference>
<dbReference type="GO" id="GO:0033281">
    <property type="term" value="C:TAT protein transport complex"/>
    <property type="evidence" value="ECO:0007669"/>
    <property type="project" value="UniProtKB-UniRule"/>
</dbReference>
<evidence type="ECO:0000256" key="8">
    <source>
        <dbReference type="ARBA" id="ARBA00023136"/>
    </source>
</evidence>
<dbReference type="GO" id="GO:0008320">
    <property type="term" value="F:protein transmembrane transporter activity"/>
    <property type="evidence" value="ECO:0007669"/>
    <property type="project" value="UniProtKB-UniRule"/>
</dbReference>
<accession>F3L0P6</accession>
<evidence type="ECO:0000256" key="10">
    <source>
        <dbReference type="SAM" id="Coils"/>
    </source>
</evidence>
<dbReference type="HAMAP" id="MF_00237">
    <property type="entry name" value="TatB"/>
    <property type="match status" value="1"/>
</dbReference>
<keyword evidence="4 9" id="KW-0812">Transmembrane</keyword>
<evidence type="ECO:0000313" key="13">
    <source>
        <dbReference type="Proteomes" id="UP000005615"/>
    </source>
</evidence>
<keyword evidence="6 9" id="KW-1133">Transmembrane helix</keyword>
<dbReference type="STRING" id="2518989.IMCC3088_988"/>
<feature type="compositionally biased region" description="Polar residues" evidence="11">
    <location>
        <begin position="95"/>
        <end position="107"/>
    </location>
</feature>
<keyword evidence="7 9" id="KW-0811">Translocation</keyword>
<comment type="subunit">
    <text evidence="9">The Tat system comprises two distinct complexes: a TatABC complex, containing multiple copies of TatA, TatB and TatC subunits, and a separate TatA complex, containing only TatA subunits. Substrates initially bind to the TatABC complex, which probably triggers association of the separate TatA complex to form the active translocon.</text>
</comment>
<dbReference type="eggNOG" id="COG1826">
    <property type="taxonomic scope" value="Bacteria"/>
</dbReference>